<sequence length="612" mass="66298">MRGAILATLLVLLYSAVSSALARSPIYRDVRRQTTSNTSLLVDFQVEKPVSVDATGKCKVEKILMEHVFAYSYGTPFVSNYTPPACDFNSVVFNFTVTSSGRQYDRLAIMYLGDIEVWRSSTAEPTTTGIIWTYTKDMSQYLSLWKQPQTIIFDLDNIVTDVYTGTFNTTLTATFFYQEDAPTKADLIFPISSGRGSEGESSVFSLPSENATVQQTLPLDSVRAMVSISANGQIDEEFWYTNVLESDIHTFESVAGTLLGYGPFRELQLFIDGMLAGVVWPFPIIFTGGIAPGFWRPIVGIDAFDLRESEIDITPFLPYLLDGNAHTYTIKVVGVDDNGGNGPATISESSVGSYWLVTGKIFIFKGDTQYNGTNSLPNITAPTPDIYTNHDIVEASNGTNISLAYSVHANRSLYISSDYGTWSQALSYSNTGYVTEGGLTQTNTQSTDGSSCSVNTLDVSYNNTVAFSYPITVNTTYGVYDSGITIAAGLDRGLEITASGRPDISVYTLVSGPSYMDTTQYGTGYYSSVTNHTYSFGDTTQNFKETSYGSVYERNVRAVNATVVSDSAGESGPSSAWSLSDVIGANAVRPSGSGEVREFIGRGPGEMVAGVA</sequence>
<reference evidence="3 4" key="1">
    <citation type="submission" date="2015-05" db="EMBL/GenBank/DDBJ databases">
        <title>Distinctive expansion of gene families associated with plant cell wall degradation and secondary metabolism in the genomes of grapevine trunk pathogens.</title>
        <authorList>
            <person name="Lawrence D.P."/>
            <person name="Travadon R."/>
            <person name="Rolshausen P.E."/>
            <person name="Baumgartner K."/>
        </authorList>
    </citation>
    <scope>NUCLEOTIDE SEQUENCE [LARGE SCALE GENOMIC DNA]</scope>
    <source>
        <strain evidence="3">UCRPC4</strain>
    </source>
</reference>
<gene>
    <name evidence="3" type="ORF">UCRPC4_g00222</name>
</gene>
<feature type="signal peptide" evidence="1">
    <location>
        <begin position="1"/>
        <end position="22"/>
    </location>
</feature>
<dbReference type="AlphaFoldDB" id="A0A0G2H123"/>
<keyword evidence="4" id="KW-1185">Reference proteome</keyword>
<evidence type="ECO:0000313" key="4">
    <source>
        <dbReference type="Proteomes" id="UP000053317"/>
    </source>
</evidence>
<name>A0A0G2H123_PHACM</name>
<keyword evidence="1" id="KW-0732">Signal</keyword>
<dbReference type="OrthoDB" id="1612078at2759"/>
<dbReference type="EMBL" id="LCWF01000006">
    <property type="protein sequence ID" value="KKY29033.1"/>
    <property type="molecule type" value="Genomic_DNA"/>
</dbReference>
<evidence type="ECO:0000256" key="1">
    <source>
        <dbReference type="SAM" id="SignalP"/>
    </source>
</evidence>
<dbReference type="PANTHER" id="PTHR31104">
    <property type="entry name" value="PEPTIDE-N4-(N-ACETYL-BETA-GLUCOSAMINYL)ASPARAGINE AMIDASE A PROTEIN"/>
    <property type="match status" value="1"/>
</dbReference>
<comment type="caution">
    <text evidence="3">The sequence shown here is derived from an EMBL/GenBank/DDBJ whole genome shotgun (WGS) entry which is preliminary data.</text>
</comment>
<feature type="chain" id="PRO_5002545087" evidence="1">
    <location>
        <begin position="23"/>
        <end position="612"/>
    </location>
</feature>
<protein>
    <submittedName>
        <fullName evidence="3">Putative peptide-n4-(N-acetyl-beta-d-glucosaminyl) asparaginase amidase n</fullName>
    </submittedName>
</protein>
<accession>A0A0G2H123</accession>
<organism evidence="3 4">
    <name type="scientific">Phaeomoniella chlamydospora</name>
    <name type="common">Phaeoacremonium chlamydosporum</name>
    <dbReference type="NCBI Taxonomy" id="158046"/>
    <lineage>
        <taxon>Eukaryota</taxon>
        <taxon>Fungi</taxon>
        <taxon>Dikarya</taxon>
        <taxon>Ascomycota</taxon>
        <taxon>Pezizomycotina</taxon>
        <taxon>Eurotiomycetes</taxon>
        <taxon>Chaetothyriomycetidae</taxon>
        <taxon>Phaeomoniellales</taxon>
        <taxon>Phaeomoniellaceae</taxon>
        <taxon>Phaeomoniella</taxon>
    </lineage>
</organism>
<proteinExistence type="predicted"/>
<evidence type="ECO:0000313" key="3">
    <source>
        <dbReference type="EMBL" id="KKY29033.1"/>
    </source>
</evidence>
<dbReference type="Pfam" id="PF25156">
    <property type="entry name" value="PNGase_A_C"/>
    <property type="match status" value="1"/>
</dbReference>
<evidence type="ECO:0000259" key="2">
    <source>
        <dbReference type="Pfam" id="PF12222"/>
    </source>
</evidence>
<dbReference type="Proteomes" id="UP000053317">
    <property type="component" value="Unassembled WGS sequence"/>
</dbReference>
<reference evidence="3 4" key="2">
    <citation type="submission" date="2015-05" db="EMBL/GenBank/DDBJ databases">
        <authorList>
            <person name="Morales-Cruz A."/>
            <person name="Amrine K.C."/>
            <person name="Cantu D."/>
        </authorList>
    </citation>
    <scope>NUCLEOTIDE SEQUENCE [LARGE SCALE GENOMIC DNA]</scope>
    <source>
        <strain evidence="3">UCRPC4</strain>
    </source>
</reference>
<feature type="domain" description="Peptide N-acetyl-beta-D-glucosaminyl asparaginase amidase A N-terminal" evidence="2">
    <location>
        <begin position="52"/>
        <end position="375"/>
    </location>
</feature>
<dbReference type="Pfam" id="PF12222">
    <property type="entry name" value="PNGaseA"/>
    <property type="match status" value="1"/>
</dbReference>
<dbReference type="InterPro" id="IPR021102">
    <property type="entry name" value="PNGase_A"/>
</dbReference>
<dbReference type="InterPro" id="IPR056948">
    <property type="entry name" value="PNGaseA_N"/>
</dbReference>